<gene>
    <name evidence="1" type="ORF">KP509_03G044900</name>
</gene>
<evidence type="ECO:0000313" key="1">
    <source>
        <dbReference type="EMBL" id="KAH7441593.1"/>
    </source>
</evidence>
<dbReference type="PANTHER" id="PTHR37909:SF1">
    <property type="entry name" value="S-ADENOSYL-L-METHIONINE-DEPENDENT METHYLTRANSFERASES SUPERFAMILY PROTEIN"/>
    <property type="match status" value="1"/>
</dbReference>
<dbReference type="InterPro" id="IPR029063">
    <property type="entry name" value="SAM-dependent_MTases_sf"/>
</dbReference>
<organism evidence="1 2">
    <name type="scientific">Ceratopteris richardii</name>
    <name type="common">Triangle waterfern</name>
    <dbReference type="NCBI Taxonomy" id="49495"/>
    <lineage>
        <taxon>Eukaryota</taxon>
        <taxon>Viridiplantae</taxon>
        <taxon>Streptophyta</taxon>
        <taxon>Embryophyta</taxon>
        <taxon>Tracheophyta</taxon>
        <taxon>Polypodiopsida</taxon>
        <taxon>Polypodiidae</taxon>
        <taxon>Polypodiales</taxon>
        <taxon>Pteridineae</taxon>
        <taxon>Pteridaceae</taxon>
        <taxon>Parkerioideae</taxon>
        <taxon>Ceratopteris</taxon>
    </lineage>
</organism>
<dbReference type="SUPFAM" id="SSF53335">
    <property type="entry name" value="S-adenosyl-L-methionine-dependent methyltransferases"/>
    <property type="match status" value="1"/>
</dbReference>
<reference evidence="1" key="1">
    <citation type="submission" date="2021-08" db="EMBL/GenBank/DDBJ databases">
        <title>WGS assembly of Ceratopteris richardii.</title>
        <authorList>
            <person name="Marchant D.B."/>
            <person name="Chen G."/>
            <person name="Jenkins J."/>
            <person name="Shu S."/>
            <person name="Leebens-Mack J."/>
            <person name="Grimwood J."/>
            <person name="Schmutz J."/>
            <person name="Soltis P."/>
            <person name="Soltis D."/>
            <person name="Chen Z.-H."/>
        </authorList>
    </citation>
    <scope>NUCLEOTIDE SEQUENCE</scope>
    <source>
        <strain evidence="1">Whitten #5841</strain>
        <tissue evidence="1">Leaf</tissue>
    </source>
</reference>
<dbReference type="Pfam" id="PF13578">
    <property type="entry name" value="Methyltransf_24"/>
    <property type="match status" value="1"/>
</dbReference>
<protein>
    <recommendedName>
        <fullName evidence="3">S-adenosyl-L-methionine-dependent methyltransferase</fullName>
    </recommendedName>
</protein>
<comment type="caution">
    <text evidence="1">The sequence shown here is derived from an EMBL/GenBank/DDBJ whole genome shotgun (WGS) entry which is preliminary data.</text>
</comment>
<evidence type="ECO:0008006" key="3">
    <source>
        <dbReference type="Google" id="ProtNLM"/>
    </source>
</evidence>
<dbReference type="OrthoDB" id="186626at2759"/>
<dbReference type="Proteomes" id="UP000825935">
    <property type="component" value="Chromosome 3"/>
</dbReference>
<dbReference type="Gene3D" id="3.40.50.150">
    <property type="entry name" value="Vaccinia Virus protein VP39"/>
    <property type="match status" value="1"/>
</dbReference>
<evidence type="ECO:0000313" key="2">
    <source>
        <dbReference type="Proteomes" id="UP000825935"/>
    </source>
</evidence>
<dbReference type="PANTHER" id="PTHR37909">
    <property type="entry name" value="S-ADENOSYL-L-METHIONINE-DEPENDENT METHYLTRANSFERASES SUPERFAMILY PROTEIN"/>
    <property type="match status" value="1"/>
</dbReference>
<proteinExistence type="predicted"/>
<dbReference type="EMBL" id="CM035408">
    <property type="protein sequence ID" value="KAH7441593.1"/>
    <property type="molecule type" value="Genomic_DNA"/>
</dbReference>
<name>A0A8T2V6X1_CERRI</name>
<accession>A0A8T2V6X1</accession>
<dbReference type="AlphaFoldDB" id="A0A8T2V6X1"/>
<dbReference type="OMA" id="QVDGQHW"/>
<keyword evidence="2" id="KW-1185">Reference proteome</keyword>
<sequence>MFSLNTGGKRSHAVLLIVACGSFLFGLLMSPLTSLSKCRTPMEQLKVTPARHYQGFNGSNPAADWMKKDLILFRKKCGTPISSEDVKTVVLNKVFDGSSPFMDFPPELAKPYLRQKRIRGWGSTGTVFMRLLEEVRPKIILELGTYLGASALHMANLSKSMFDHDFLILCIDDFRGWPGFRDKFKFHQINGDVQLFYQFMQNVQTMNFTDNILPLPFSTTSAMSALCEWGVYADLIEVDAAHDFHSAWADINLGYSLLKPGGVMFGHDYFTKLDNRGVGRAVDLFAKLKGLRVEPDGQHWILRSK</sequence>